<protein>
    <recommendedName>
        <fullName evidence="10">Protein kinase domain-containing protein</fullName>
    </recommendedName>
</protein>
<dbReference type="GO" id="GO:0004674">
    <property type="term" value="F:protein serine/threonine kinase activity"/>
    <property type="evidence" value="ECO:0007669"/>
    <property type="project" value="UniProtKB-KW"/>
</dbReference>
<comment type="caution">
    <text evidence="11">The sequence shown here is derived from an EMBL/GenBank/DDBJ whole genome shotgun (WGS) entry which is preliminary data.</text>
</comment>
<dbReference type="PROSITE" id="PS50011">
    <property type="entry name" value="PROTEIN_KINASE_DOM"/>
    <property type="match status" value="1"/>
</dbReference>
<evidence type="ECO:0000256" key="7">
    <source>
        <dbReference type="ARBA" id="ARBA00047899"/>
    </source>
</evidence>
<keyword evidence="3" id="KW-0808">Transferase</keyword>
<evidence type="ECO:0000313" key="12">
    <source>
        <dbReference type="Proteomes" id="UP000703661"/>
    </source>
</evidence>
<gene>
    <name evidence="11" type="ORF">BGZ80_010646</name>
</gene>
<evidence type="ECO:0000256" key="8">
    <source>
        <dbReference type="ARBA" id="ARBA00048679"/>
    </source>
</evidence>
<evidence type="ECO:0000256" key="2">
    <source>
        <dbReference type="ARBA" id="ARBA00022527"/>
    </source>
</evidence>
<comment type="catalytic activity">
    <reaction evidence="8">
        <text>L-seryl-[protein] + ATP = O-phospho-L-seryl-[protein] + ADP + H(+)</text>
        <dbReference type="Rhea" id="RHEA:17989"/>
        <dbReference type="Rhea" id="RHEA-COMP:9863"/>
        <dbReference type="Rhea" id="RHEA-COMP:11604"/>
        <dbReference type="ChEBI" id="CHEBI:15378"/>
        <dbReference type="ChEBI" id="CHEBI:29999"/>
        <dbReference type="ChEBI" id="CHEBI:30616"/>
        <dbReference type="ChEBI" id="CHEBI:83421"/>
        <dbReference type="ChEBI" id="CHEBI:456216"/>
        <dbReference type="EC" id="2.7.11.1"/>
    </reaction>
</comment>
<feature type="compositionally biased region" description="Polar residues" evidence="9">
    <location>
        <begin position="248"/>
        <end position="258"/>
    </location>
</feature>
<dbReference type="GO" id="GO:0005737">
    <property type="term" value="C:cytoplasm"/>
    <property type="evidence" value="ECO:0007669"/>
    <property type="project" value="TreeGrafter"/>
</dbReference>
<organism evidence="11 12">
    <name type="scientific">Entomortierella chlamydospora</name>
    <dbReference type="NCBI Taxonomy" id="101097"/>
    <lineage>
        <taxon>Eukaryota</taxon>
        <taxon>Fungi</taxon>
        <taxon>Fungi incertae sedis</taxon>
        <taxon>Mucoromycota</taxon>
        <taxon>Mortierellomycotina</taxon>
        <taxon>Mortierellomycetes</taxon>
        <taxon>Mortierellales</taxon>
        <taxon>Mortierellaceae</taxon>
        <taxon>Entomortierella</taxon>
    </lineage>
</organism>
<keyword evidence="12" id="KW-1185">Reference proteome</keyword>
<evidence type="ECO:0000259" key="10">
    <source>
        <dbReference type="PROSITE" id="PS50011"/>
    </source>
</evidence>
<dbReference type="SUPFAM" id="SSF56112">
    <property type="entry name" value="Protein kinase-like (PK-like)"/>
    <property type="match status" value="1"/>
</dbReference>
<dbReference type="Gene3D" id="1.10.510.10">
    <property type="entry name" value="Transferase(Phosphotransferase) domain 1"/>
    <property type="match status" value="1"/>
</dbReference>
<feature type="region of interest" description="Disordered" evidence="9">
    <location>
        <begin position="243"/>
        <end position="287"/>
    </location>
</feature>
<evidence type="ECO:0000256" key="9">
    <source>
        <dbReference type="SAM" id="MobiDB-lite"/>
    </source>
</evidence>
<keyword evidence="4" id="KW-0547">Nucleotide-binding</keyword>
<name>A0A9P6MVR4_9FUNG</name>
<proteinExistence type="inferred from homology"/>
<dbReference type="AlphaFoldDB" id="A0A9P6MVR4"/>
<evidence type="ECO:0000256" key="4">
    <source>
        <dbReference type="ARBA" id="ARBA00022741"/>
    </source>
</evidence>
<keyword evidence="2" id="KW-0723">Serine/threonine-protein kinase</keyword>
<dbReference type="PANTHER" id="PTHR48012">
    <property type="entry name" value="STERILE20-LIKE KINASE, ISOFORM B-RELATED"/>
    <property type="match status" value="1"/>
</dbReference>
<feature type="domain" description="Protein kinase" evidence="10">
    <location>
        <begin position="7"/>
        <end position="396"/>
    </location>
</feature>
<keyword evidence="6" id="KW-0067">ATP-binding</keyword>
<comment type="similarity">
    <text evidence="1">Belongs to the protein kinase superfamily. STE Ser/Thr protein kinase family. STE20 subfamily.</text>
</comment>
<dbReference type="InterPro" id="IPR050629">
    <property type="entry name" value="STE20/SPS1-PAK"/>
</dbReference>
<evidence type="ECO:0000256" key="3">
    <source>
        <dbReference type="ARBA" id="ARBA00022679"/>
    </source>
</evidence>
<reference evidence="11" key="1">
    <citation type="journal article" date="2020" name="Fungal Divers.">
        <title>Resolving the Mortierellaceae phylogeny through synthesis of multi-gene phylogenetics and phylogenomics.</title>
        <authorList>
            <person name="Vandepol N."/>
            <person name="Liber J."/>
            <person name="Desiro A."/>
            <person name="Na H."/>
            <person name="Kennedy M."/>
            <person name="Barry K."/>
            <person name="Grigoriev I.V."/>
            <person name="Miller A.N."/>
            <person name="O'Donnell K."/>
            <person name="Stajich J.E."/>
            <person name="Bonito G."/>
        </authorList>
    </citation>
    <scope>NUCLEOTIDE SEQUENCE</scope>
    <source>
        <strain evidence="11">NRRL 2769</strain>
    </source>
</reference>
<feature type="compositionally biased region" description="Polar residues" evidence="9">
    <location>
        <begin position="276"/>
        <end position="287"/>
    </location>
</feature>
<evidence type="ECO:0000256" key="1">
    <source>
        <dbReference type="ARBA" id="ARBA00008874"/>
    </source>
</evidence>
<evidence type="ECO:0000256" key="5">
    <source>
        <dbReference type="ARBA" id="ARBA00022777"/>
    </source>
</evidence>
<dbReference type="SMART" id="SM00220">
    <property type="entry name" value="S_TKc"/>
    <property type="match status" value="1"/>
</dbReference>
<accession>A0A9P6MVR4</accession>
<dbReference type="Proteomes" id="UP000703661">
    <property type="component" value="Unassembled WGS sequence"/>
</dbReference>
<feature type="non-terminal residue" evidence="11">
    <location>
        <position position="1"/>
    </location>
</feature>
<keyword evidence="5" id="KW-0418">Kinase</keyword>
<dbReference type="Pfam" id="PF00069">
    <property type="entry name" value="Pkinase"/>
    <property type="match status" value="1"/>
</dbReference>
<evidence type="ECO:0000313" key="11">
    <source>
        <dbReference type="EMBL" id="KAG0014108.1"/>
    </source>
</evidence>
<dbReference type="EMBL" id="JAAAID010000763">
    <property type="protein sequence ID" value="KAG0014108.1"/>
    <property type="molecule type" value="Genomic_DNA"/>
</dbReference>
<evidence type="ECO:0000256" key="6">
    <source>
        <dbReference type="ARBA" id="ARBA00022840"/>
    </source>
</evidence>
<dbReference type="PANTHER" id="PTHR48012:SF10">
    <property type="entry name" value="FI20177P1"/>
    <property type="match status" value="1"/>
</dbReference>
<dbReference type="InterPro" id="IPR000719">
    <property type="entry name" value="Prot_kinase_dom"/>
</dbReference>
<sequence length="588" mass="63980">MECYGKYMDPTLSGSSVFKALDKADNLKPLAIKKIPLSSLSDGLGGSDLNRQVDVDYFISCIADHSGRWRQHIGNYNINENYEETQRESTPKSTVGLDKIVQCLGVHQTDTELWLMNCINAVSPTSVIVLTPSTSHGKHKMGVERLSLEYCGGGSVEDLIRLSDGPLAESEIGWIMSQVLLGVTFLHSKDHIHGDIKASNILLTTDGKIKLGGSGSIMDHKKGAGERKRRRRSLAMIKFPTSWLAPESNPSSSKSPTAASGAEGMDGTMNDDKPQNDASSTKRGQWMPNASATADVWALGIACIELSQGRAPGPDMPILAFFGEKQIVDSQSTVLGRRSDGSLIVNMGWGNIQQTGTFGAARMGMSEEMWSFIARCLTREPESRPSVQELLEDPFIKRYSEPSTEFLERIQRMMEFVDQCASISSDALCDMSSSSLLPSSSSSTLSSSMSSLTLSPSKSSYMVDMKLEEANIAPWVIPMVRPRVDSVYDASSFFDDAGMPTSPPEPGASSNVSGWKHQRVSHPVVKQALLREQAGYMIFRHSRSPSLATIIESQLEEDKEIGLGQVDDHMIGYGGFCGSSLGNTQSCD</sequence>
<dbReference type="GO" id="GO:0005524">
    <property type="term" value="F:ATP binding"/>
    <property type="evidence" value="ECO:0007669"/>
    <property type="project" value="UniProtKB-KW"/>
</dbReference>
<dbReference type="InterPro" id="IPR011009">
    <property type="entry name" value="Kinase-like_dom_sf"/>
</dbReference>
<comment type="catalytic activity">
    <reaction evidence="7">
        <text>L-threonyl-[protein] + ATP = O-phospho-L-threonyl-[protein] + ADP + H(+)</text>
        <dbReference type="Rhea" id="RHEA:46608"/>
        <dbReference type="Rhea" id="RHEA-COMP:11060"/>
        <dbReference type="Rhea" id="RHEA-COMP:11605"/>
        <dbReference type="ChEBI" id="CHEBI:15378"/>
        <dbReference type="ChEBI" id="CHEBI:30013"/>
        <dbReference type="ChEBI" id="CHEBI:30616"/>
        <dbReference type="ChEBI" id="CHEBI:61977"/>
        <dbReference type="ChEBI" id="CHEBI:456216"/>
        <dbReference type="EC" id="2.7.11.1"/>
    </reaction>
</comment>